<evidence type="ECO:0000256" key="2">
    <source>
        <dbReference type="ARBA" id="ARBA00029447"/>
    </source>
</evidence>
<feature type="domain" description="HAMP" evidence="6">
    <location>
        <begin position="311"/>
        <end position="366"/>
    </location>
</feature>
<feature type="domain" description="Methyl-accepting transducer" evidence="5">
    <location>
        <begin position="385"/>
        <end position="621"/>
    </location>
</feature>
<dbReference type="PROSITE" id="PS50111">
    <property type="entry name" value="CHEMOTAXIS_TRANSDUC_2"/>
    <property type="match status" value="1"/>
</dbReference>
<keyword evidence="4" id="KW-0472">Membrane</keyword>
<dbReference type="InterPro" id="IPR003660">
    <property type="entry name" value="HAMP_dom"/>
</dbReference>
<dbReference type="RefSeq" id="WP_039257231.1">
    <property type="nucleotide sequence ID" value="NZ_JDRY01000020.1"/>
</dbReference>
<dbReference type="CDD" id="cd06225">
    <property type="entry name" value="HAMP"/>
    <property type="match status" value="1"/>
</dbReference>
<dbReference type="PROSITE" id="PS50885">
    <property type="entry name" value="HAMP"/>
    <property type="match status" value="1"/>
</dbReference>
<evidence type="ECO:0000256" key="3">
    <source>
        <dbReference type="PROSITE-ProRule" id="PRU00284"/>
    </source>
</evidence>
<dbReference type="Gene3D" id="6.10.340.10">
    <property type="match status" value="1"/>
</dbReference>
<evidence type="ECO:0000256" key="1">
    <source>
        <dbReference type="ARBA" id="ARBA00023224"/>
    </source>
</evidence>
<dbReference type="GO" id="GO:0006935">
    <property type="term" value="P:chemotaxis"/>
    <property type="evidence" value="ECO:0007669"/>
    <property type="project" value="InterPro"/>
</dbReference>
<reference evidence="7 8" key="1">
    <citation type="submission" date="2014-01" db="EMBL/GenBank/DDBJ databases">
        <title>Plasmidome dynamics in the species complex Clostridium novyi sensu lato converts strains of independent lineages into distinctly different pathogens.</title>
        <authorList>
            <person name="Skarin H."/>
            <person name="Segerman B."/>
        </authorList>
    </citation>
    <scope>NUCLEOTIDE SEQUENCE [LARGE SCALE GENOMIC DNA]</scope>
    <source>
        <strain evidence="7 8">DC5</strain>
    </source>
</reference>
<organism evidence="7 8">
    <name type="scientific">Clostridium botulinum C/D str. DC5</name>
    <dbReference type="NCBI Taxonomy" id="1443128"/>
    <lineage>
        <taxon>Bacteria</taxon>
        <taxon>Bacillati</taxon>
        <taxon>Bacillota</taxon>
        <taxon>Clostridia</taxon>
        <taxon>Eubacteriales</taxon>
        <taxon>Clostridiaceae</taxon>
        <taxon>Clostridium</taxon>
    </lineage>
</organism>
<keyword evidence="4" id="KW-0812">Transmembrane</keyword>
<dbReference type="Pfam" id="PF00672">
    <property type="entry name" value="HAMP"/>
    <property type="match status" value="1"/>
</dbReference>
<feature type="transmembrane region" description="Helical" evidence="4">
    <location>
        <begin position="9"/>
        <end position="33"/>
    </location>
</feature>
<dbReference type="GO" id="GO:0016020">
    <property type="term" value="C:membrane"/>
    <property type="evidence" value="ECO:0007669"/>
    <property type="project" value="InterPro"/>
</dbReference>
<gene>
    <name evidence="7" type="ORF">Z955_03270</name>
</gene>
<dbReference type="PRINTS" id="PR00260">
    <property type="entry name" value="CHEMTRNSDUCR"/>
</dbReference>
<keyword evidence="4" id="KW-1133">Transmembrane helix</keyword>
<dbReference type="SUPFAM" id="SSF103190">
    <property type="entry name" value="Sensory domain-like"/>
    <property type="match status" value="1"/>
</dbReference>
<evidence type="ECO:0000256" key="4">
    <source>
        <dbReference type="SAM" id="Phobius"/>
    </source>
</evidence>
<evidence type="ECO:0000259" key="5">
    <source>
        <dbReference type="PROSITE" id="PS50111"/>
    </source>
</evidence>
<name>A0A0A0IHS0_CLOBO</name>
<dbReference type="SMART" id="SM00304">
    <property type="entry name" value="HAMP"/>
    <property type="match status" value="1"/>
</dbReference>
<dbReference type="Proteomes" id="UP000030014">
    <property type="component" value="Unassembled WGS sequence"/>
</dbReference>
<dbReference type="PANTHER" id="PTHR32089:SF112">
    <property type="entry name" value="LYSOZYME-LIKE PROTEIN-RELATED"/>
    <property type="match status" value="1"/>
</dbReference>
<proteinExistence type="inferred from homology"/>
<sequence length="670" mass="74695">MKKKFKKDLAIKSSIILFTSLALCTFVFIYLHIDYMSKTNTRYLQQTTMDSEELIVHAIDSVKSSTDLLANTLGTLSNIEAQNKEKIIENLVCNNTFIKRAFITKYDGMQIAKYPSIGNVNVANRDYFKKAIQGQSNFSPVIISTITGESIIIYCSPIKNQGNIIGTVSSILEIDSLYSSLNLTTKNLNCTFGLLDNHGALLLTNKGHSLLVDKLNDKFENLSKFKKIINLSNLEPVQKMINNQSGNGKFVLNNTKTLTSYKSLKNYGLNLLIAVPYSNITNSIYTYSLIALGILIFILVLSLIFVKNFTDRITNPITNLSITLKRFSEGNLNLIIDKTLLKRNDEFSELSKSFNIFSEKIKDMIKNCKKNSINLNIYSNNLKETIQDNETNQLAIANMINDVNTKMNENLVSLEENLNILQQFSEGIDNVNLNLENLHSAVNDSTSSAETGVNHANNMEYTLNESFNSLENINIKINNLTNLSSKINSLLDVITYIAKETNLLSLNASIEAAKAGESGKGFSIVAEQIKNLAEQSSKASHNIDSLLFNIQDEILSTSNILDDMNDKFKNLVGNIKLTTNLMNDIKNKAVNSQLSVEEIISVIEEQTAGIENSTQSLTKVVNYINDTVKSSKCINNKLSIQSQKLNLLSSISCSLNDISNTIKSDLDYFN</sequence>
<keyword evidence="1 3" id="KW-0807">Transducer</keyword>
<dbReference type="Gene3D" id="1.10.287.950">
    <property type="entry name" value="Methyl-accepting chemotaxis protein"/>
    <property type="match status" value="1"/>
</dbReference>
<dbReference type="PANTHER" id="PTHR32089">
    <property type="entry name" value="METHYL-ACCEPTING CHEMOTAXIS PROTEIN MCPB"/>
    <property type="match status" value="1"/>
</dbReference>
<dbReference type="SMART" id="SM00283">
    <property type="entry name" value="MA"/>
    <property type="match status" value="1"/>
</dbReference>
<dbReference type="EMBL" id="JDRY01000020">
    <property type="protein sequence ID" value="KGN00538.1"/>
    <property type="molecule type" value="Genomic_DNA"/>
</dbReference>
<dbReference type="InterPro" id="IPR004090">
    <property type="entry name" value="Chemotax_Me-accpt_rcpt"/>
</dbReference>
<evidence type="ECO:0000313" key="8">
    <source>
        <dbReference type="Proteomes" id="UP000030014"/>
    </source>
</evidence>
<dbReference type="Pfam" id="PF00015">
    <property type="entry name" value="MCPsignal"/>
    <property type="match status" value="1"/>
</dbReference>
<accession>A0A0A0IHS0</accession>
<feature type="transmembrane region" description="Helical" evidence="4">
    <location>
        <begin position="284"/>
        <end position="306"/>
    </location>
</feature>
<dbReference type="Gene3D" id="3.30.450.20">
    <property type="entry name" value="PAS domain"/>
    <property type="match status" value="1"/>
</dbReference>
<dbReference type="SUPFAM" id="SSF58104">
    <property type="entry name" value="Methyl-accepting chemotaxis protein (MCP) signaling domain"/>
    <property type="match status" value="1"/>
</dbReference>
<protein>
    <submittedName>
        <fullName evidence="7">Chemotaxis protein</fullName>
    </submittedName>
</protein>
<comment type="caution">
    <text evidence="7">The sequence shown here is derived from an EMBL/GenBank/DDBJ whole genome shotgun (WGS) entry which is preliminary data.</text>
</comment>
<dbReference type="InterPro" id="IPR029151">
    <property type="entry name" value="Sensor-like_sf"/>
</dbReference>
<dbReference type="GO" id="GO:0004888">
    <property type="term" value="F:transmembrane signaling receptor activity"/>
    <property type="evidence" value="ECO:0007669"/>
    <property type="project" value="InterPro"/>
</dbReference>
<comment type="similarity">
    <text evidence="2">Belongs to the methyl-accepting chemotaxis (MCP) protein family.</text>
</comment>
<evidence type="ECO:0000313" key="7">
    <source>
        <dbReference type="EMBL" id="KGN00538.1"/>
    </source>
</evidence>
<dbReference type="AlphaFoldDB" id="A0A0A0IHS0"/>
<evidence type="ECO:0000259" key="6">
    <source>
        <dbReference type="PROSITE" id="PS50885"/>
    </source>
</evidence>
<dbReference type="InterPro" id="IPR004089">
    <property type="entry name" value="MCPsignal_dom"/>
</dbReference>
<dbReference type="GO" id="GO:0007165">
    <property type="term" value="P:signal transduction"/>
    <property type="evidence" value="ECO:0007669"/>
    <property type="project" value="UniProtKB-KW"/>
</dbReference>